<dbReference type="InterPro" id="IPR001330">
    <property type="entry name" value="Prenyltrans"/>
</dbReference>
<feature type="domain" description="Prenyltransferase alpha-alpha toroid" evidence="10">
    <location>
        <begin position="71"/>
        <end position="220"/>
    </location>
</feature>
<dbReference type="PANTHER" id="PTHR11774:SF11">
    <property type="entry name" value="GERANYLGERANYL TRANSFERASE TYPE-2 SUBUNIT BETA"/>
    <property type="match status" value="1"/>
</dbReference>
<dbReference type="EMBL" id="LFXA01000017">
    <property type="protein sequence ID" value="KNB50247.1"/>
    <property type="molecule type" value="Genomic_DNA"/>
</dbReference>
<evidence type="ECO:0000313" key="12">
    <source>
        <dbReference type="Proteomes" id="UP000037288"/>
    </source>
</evidence>
<gene>
    <name evidence="11" type="ORF">AC230_26640</name>
</gene>
<evidence type="ECO:0000256" key="6">
    <source>
        <dbReference type="ARBA" id="ARBA00022737"/>
    </source>
</evidence>
<proteinExistence type="inferred from homology"/>
<dbReference type="GO" id="GO:0046872">
    <property type="term" value="F:metal ion binding"/>
    <property type="evidence" value="ECO:0007669"/>
    <property type="project" value="UniProtKB-KW"/>
</dbReference>
<dbReference type="GO" id="GO:0008318">
    <property type="term" value="F:protein prenyltransferase activity"/>
    <property type="evidence" value="ECO:0007669"/>
    <property type="project" value="InterPro"/>
</dbReference>
<evidence type="ECO:0000313" key="11">
    <source>
        <dbReference type="EMBL" id="KNB50247.1"/>
    </source>
</evidence>
<evidence type="ECO:0000256" key="7">
    <source>
        <dbReference type="ARBA" id="ARBA00022833"/>
    </source>
</evidence>
<dbReference type="CDD" id="cd00688">
    <property type="entry name" value="ISOPREN_C2_like"/>
    <property type="match status" value="2"/>
</dbReference>
<dbReference type="Proteomes" id="UP000037288">
    <property type="component" value="Unassembled WGS sequence"/>
</dbReference>
<dbReference type="PANTHER" id="PTHR11774">
    <property type="entry name" value="GERANYLGERANYL TRANSFERASE TYPE BETA SUBUNIT"/>
    <property type="match status" value="1"/>
</dbReference>
<evidence type="ECO:0000256" key="9">
    <source>
        <dbReference type="ARBA" id="ARBA00032766"/>
    </source>
</evidence>
<dbReference type="RefSeq" id="WP_049718785.1">
    <property type="nucleotide sequence ID" value="NZ_LFXA01000017.1"/>
</dbReference>
<dbReference type="Pfam" id="PF00432">
    <property type="entry name" value="Prenyltrans"/>
    <property type="match status" value="2"/>
</dbReference>
<reference evidence="12" key="1">
    <citation type="submission" date="2015-07" db="EMBL/GenBank/DDBJ databases">
        <title>Draft genome sequence of Streptomyces sp. CMAA 1322, a bacterium isolated from Caatinga biome, from dry forest semiarid of Brazil.</title>
        <authorList>
            <person name="Santos S.N."/>
            <person name="Gacesa R."/>
            <person name="Taketani R.G."/>
            <person name="Long P.F."/>
            <person name="Melo I.S."/>
        </authorList>
    </citation>
    <scope>NUCLEOTIDE SEQUENCE [LARGE SCALE GENOMIC DNA]</scope>
    <source>
        <strain evidence="12">CMAA 1322</strain>
    </source>
</reference>
<keyword evidence="5" id="KW-0479">Metal-binding</keyword>
<comment type="cofactor">
    <cofactor evidence="1">
        <name>Zn(2+)</name>
        <dbReference type="ChEBI" id="CHEBI:29105"/>
    </cofactor>
</comment>
<dbReference type="OrthoDB" id="7006116at2"/>
<dbReference type="InterPro" id="IPR045089">
    <property type="entry name" value="PGGT1B-like"/>
</dbReference>
<evidence type="ECO:0000256" key="8">
    <source>
        <dbReference type="ARBA" id="ARBA00030816"/>
    </source>
</evidence>
<dbReference type="InterPro" id="IPR008930">
    <property type="entry name" value="Terpenoid_cyclase/PrenylTrfase"/>
</dbReference>
<accession>A0A0K9XC71</accession>
<comment type="caution">
    <text evidence="11">The sequence shown here is derived from an EMBL/GenBank/DDBJ whole genome shotgun (WGS) entry which is preliminary data.</text>
</comment>
<evidence type="ECO:0000256" key="5">
    <source>
        <dbReference type="ARBA" id="ARBA00022723"/>
    </source>
</evidence>
<keyword evidence="12" id="KW-1185">Reference proteome</keyword>
<evidence type="ECO:0000256" key="4">
    <source>
        <dbReference type="ARBA" id="ARBA00022679"/>
    </source>
</evidence>
<name>A0A0K9XC71_9ACTN</name>
<keyword evidence="7" id="KW-0862">Zinc</keyword>
<protein>
    <recommendedName>
        <fullName evidence="8">Geranylgeranyl transferase type II subunit beta</fullName>
    </recommendedName>
    <alternativeName>
        <fullName evidence="9">Type II protein geranyl-geranyltransferase subunit beta</fullName>
    </alternativeName>
</protein>
<evidence type="ECO:0000256" key="2">
    <source>
        <dbReference type="ARBA" id="ARBA00010497"/>
    </source>
</evidence>
<feature type="domain" description="Prenyltransferase alpha-alpha toroid" evidence="10">
    <location>
        <begin position="326"/>
        <end position="454"/>
    </location>
</feature>
<dbReference type="SUPFAM" id="SSF48239">
    <property type="entry name" value="Terpenoid cyclases/Protein prenyltransferases"/>
    <property type="match status" value="3"/>
</dbReference>
<sequence length="583" mass="60991">MTAVTTAPRSPEGLGAVTGEPDLWCTYAAVRTLAWLDRTDDLAEPDLTAAYLAGRRNADGGYAWSRGMLSDAWATFYCTQALRDMGRPVTGLEATAGWLRRTWSGDAYAMLPGQGPDVWATHFSVRTAVELCGTPLHDGGRLVRWLAALQGPDGGLGWTPEDARRGNADVRACYYGVMAWRAAVRAGAAATPPWNVPALVAWLRDRQGAEGGFRFSPAAEVPCMWATYRAVGALEALGHAPRDAEACRAWTMRLRGPSGAFVRWEGYDVEDVWASFCAVGTLRALGAPLAPVADAVAARIAAFGCPQGGFTYREPRAAADALSTSAAVLKAVPGQADPGLVRWLEGCQLPNEGGVMYMPGRGSEVRCTLWALAAGAFTGDASARARIVRWLASLQNPDGGFGYWEGRGSDMVSTAAALEIVTLLGATVGEVVDAGAATAFLDSCRRPDENGLAHGNVPGATATLRAGLQAHRALRLLGRDTSGATASLLARHRVRGGGFANEGNRVPDLLSSYEAVLAADRAGLPVDTGHTAAFLARVGTPEGGTAWSPLAPGSGGPLADCLGTLLARRLDEPKAALPALALS</sequence>
<comment type="similarity">
    <text evidence="2">Belongs to the protein prenyltransferase subunit beta family.</text>
</comment>
<keyword evidence="6" id="KW-0677">Repeat</keyword>
<keyword evidence="4 11" id="KW-0808">Transferase</keyword>
<evidence type="ECO:0000256" key="1">
    <source>
        <dbReference type="ARBA" id="ARBA00001947"/>
    </source>
</evidence>
<organism evidence="11 12">
    <name type="scientific">Streptomyces caatingaensis</name>
    <dbReference type="NCBI Taxonomy" id="1678637"/>
    <lineage>
        <taxon>Bacteria</taxon>
        <taxon>Bacillati</taxon>
        <taxon>Actinomycetota</taxon>
        <taxon>Actinomycetes</taxon>
        <taxon>Kitasatosporales</taxon>
        <taxon>Streptomycetaceae</taxon>
        <taxon>Streptomyces</taxon>
    </lineage>
</organism>
<keyword evidence="3" id="KW-0637">Prenyltransferase</keyword>
<evidence type="ECO:0000256" key="3">
    <source>
        <dbReference type="ARBA" id="ARBA00022602"/>
    </source>
</evidence>
<evidence type="ECO:0000259" key="10">
    <source>
        <dbReference type="Pfam" id="PF00432"/>
    </source>
</evidence>
<dbReference type="Gene3D" id="1.50.10.20">
    <property type="match status" value="3"/>
</dbReference>
<dbReference type="AlphaFoldDB" id="A0A0K9XC71"/>
<dbReference type="PATRIC" id="fig|1678637.3.peg.5691"/>
<dbReference type="STRING" id="1678637.AC230_26640"/>